<dbReference type="OMA" id="NWLYTPV"/>
<dbReference type="AlphaFoldDB" id="A0A0N1PBD1"/>
<dbReference type="VEuPathDB" id="TriTrypDB:Lsey_0383_0040"/>
<accession>A0A0N1PBD1</accession>
<dbReference type="Proteomes" id="UP000038009">
    <property type="component" value="Unassembled WGS sequence"/>
</dbReference>
<keyword evidence="3" id="KW-1185">Reference proteome</keyword>
<protein>
    <submittedName>
        <fullName evidence="2">Uncharacterized protein</fullName>
    </submittedName>
</protein>
<feature type="region of interest" description="Disordered" evidence="1">
    <location>
        <begin position="1"/>
        <end position="20"/>
    </location>
</feature>
<name>A0A0N1PBD1_LEPSE</name>
<proteinExistence type="predicted"/>
<reference evidence="2 3" key="1">
    <citation type="journal article" date="2015" name="PLoS Pathog.">
        <title>Leptomonas seymouri: Adaptations to the Dixenous Life Cycle Analyzed by Genome Sequencing, Transcriptome Profiling and Co-infection with Leishmania donovani.</title>
        <authorList>
            <person name="Kraeva N."/>
            <person name="Butenko A."/>
            <person name="Hlavacova J."/>
            <person name="Kostygov A."/>
            <person name="Myskova J."/>
            <person name="Grybchuk D."/>
            <person name="Lestinova T."/>
            <person name="Votypka J."/>
            <person name="Volf P."/>
            <person name="Opperdoes F."/>
            <person name="Flegontov P."/>
            <person name="Lukes J."/>
            <person name="Yurchenko V."/>
        </authorList>
    </citation>
    <scope>NUCLEOTIDE SEQUENCE [LARGE SCALE GENOMIC DNA]</scope>
    <source>
        <strain evidence="2 3">ATCC 30220</strain>
    </source>
</reference>
<sequence length="200" mass="22688">MDQRSKPLARPTGDAADDTKQQLQLLQKTVEQLSRRGRHLEVDVERKKVVIEDLRARVTRLEELFGKSQSDTAYAQQQLEFVVINLERQRGIVADHTEQLRLFAGESTQRGRTAAEGPVQRSLLWLMGQWLYSPVVYFAKGMYSLIYPIISTAQSLSLLNSDVLHRNAADRIRWGTTERGDLLGMLQRGVLDPDASANLK</sequence>
<evidence type="ECO:0000256" key="1">
    <source>
        <dbReference type="SAM" id="MobiDB-lite"/>
    </source>
</evidence>
<organism evidence="2 3">
    <name type="scientific">Leptomonas seymouri</name>
    <dbReference type="NCBI Taxonomy" id="5684"/>
    <lineage>
        <taxon>Eukaryota</taxon>
        <taxon>Discoba</taxon>
        <taxon>Euglenozoa</taxon>
        <taxon>Kinetoplastea</taxon>
        <taxon>Metakinetoplastina</taxon>
        <taxon>Trypanosomatida</taxon>
        <taxon>Trypanosomatidae</taxon>
        <taxon>Leishmaniinae</taxon>
        <taxon>Leptomonas</taxon>
    </lineage>
</organism>
<gene>
    <name evidence="2" type="ORF">ABL78_7565</name>
</gene>
<evidence type="ECO:0000313" key="3">
    <source>
        <dbReference type="Proteomes" id="UP000038009"/>
    </source>
</evidence>
<dbReference type="EMBL" id="LJSK01000383">
    <property type="protein sequence ID" value="KPI83398.1"/>
    <property type="molecule type" value="Genomic_DNA"/>
</dbReference>
<evidence type="ECO:0000313" key="2">
    <source>
        <dbReference type="EMBL" id="KPI83398.1"/>
    </source>
</evidence>
<dbReference type="OrthoDB" id="277159at2759"/>
<comment type="caution">
    <text evidence="2">The sequence shown here is derived from an EMBL/GenBank/DDBJ whole genome shotgun (WGS) entry which is preliminary data.</text>
</comment>